<evidence type="ECO:0000256" key="7">
    <source>
        <dbReference type="ARBA" id="ARBA00023065"/>
    </source>
</evidence>
<keyword evidence="3" id="KW-0813">Transport</keyword>
<keyword evidence="10" id="KW-0325">Glycoprotein</keyword>
<evidence type="ECO:0000259" key="14">
    <source>
        <dbReference type="SMART" id="SM00079"/>
    </source>
</evidence>
<keyword evidence="9" id="KW-0675">Receptor</keyword>
<dbReference type="Proteomes" id="UP000694941">
    <property type="component" value="Unplaced"/>
</dbReference>
<dbReference type="InterPro" id="IPR001508">
    <property type="entry name" value="Iono_Glu_rcpt_met"/>
</dbReference>
<dbReference type="InterPro" id="IPR015683">
    <property type="entry name" value="Ionotropic_Glu_rcpt"/>
</dbReference>
<evidence type="ECO:0000256" key="2">
    <source>
        <dbReference type="ARBA" id="ARBA00008685"/>
    </source>
</evidence>
<dbReference type="Pfam" id="PF00060">
    <property type="entry name" value="Lig_chan"/>
    <property type="match status" value="1"/>
</dbReference>
<name>A0ABM1TQE4_LIMPO</name>
<evidence type="ECO:0000313" key="15">
    <source>
        <dbReference type="Proteomes" id="UP000694941"/>
    </source>
</evidence>
<dbReference type="PANTHER" id="PTHR18966">
    <property type="entry name" value="IONOTROPIC GLUTAMATE RECEPTOR"/>
    <property type="match status" value="1"/>
</dbReference>
<evidence type="ECO:0000256" key="10">
    <source>
        <dbReference type="ARBA" id="ARBA00023180"/>
    </source>
</evidence>
<dbReference type="Gene3D" id="3.40.190.10">
    <property type="entry name" value="Periplasmic binding protein-like II"/>
    <property type="match status" value="2"/>
</dbReference>
<dbReference type="PRINTS" id="PR00177">
    <property type="entry name" value="NMDARECEPTOR"/>
</dbReference>
<evidence type="ECO:0000256" key="9">
    <source>
        <dbReference type="ARBA" id="ARBA00023170"/>
    </source>
</evidence>
<dbReference type="GeneID" id="106472789"/>
<evidence type="ECO:0000256" key="12">
    <source>
        <dbReference type="ARBA" id="ARBA00023303"/>
    </source>
</evidence>
<evidence type="ECO:0000256" key="13">
    <source>
        <dbReference type="SAM" id="Phobius"/>
    </source>
</evidence>
<evidence type="ECO:0000256" key="4">
    <source>
        <dbReference type="ARBA" id="ARBA00022475"/>
    </source>
</evidence>
<comment type="subcellular location">
    <subcellularLocation>
        <location evidence="1">Cell membrane</location>
        <topology evidence="1">Multi-pass membrane protein</topology>
    </subcellularLocation>
</comment>
<gene>
    <name evidence="16" type="primary">LOC106472789</name>
</gene>
<feature type="transmembrane region" description="Helical" evidence="13">
    <location>
        <begin position="124"/>
        <end position="147"/>
    </location>
</feature>
<keyword evidence="15" id="KW-1185">Reference proteome</keyword>
<keyword evidence="12" id="KW-0407">Ion channel</keyword>
<dbReference type="SUPFAM" id="SSF81324">
    <property type="entry name" value="Voltage-gated potassium channels"/>
    <property type="match status" value="1"/>
</dbReference>
<evidence type="ECO:0000256" key="8">
    <source>
        <dbReference type="ARBA" id="ARBA00023136"/>
    </source>
</evidence>
<accession>A0ABM1TQE4</accession>
<dbReference type="InterPro" id="IPR001320">
    <property type="entry name" value="Iontro_rcpt_C"/>
</dbReference>
<feature type="transmembrane region" description="Helical" evidence="13">
    <location>
        <begin position="52"/>
        <end position="70"/>
    </location>
</feature>
<organism evidence="15 16">
    <name type="scientific">Limulus polyphemus</name>
    <name type="common">Atlantic horseshoe crab</name>
    <dbReference type="NCBI Taxonomy" id="6850"/>
    <lineage>
        <taxon>Eukaryota</taxon>
        <taxon>Metazoa</taxon>
        <taxon>Ecdysozoa</taxon>
        <taxon>Arthropoda</taxon>
        <taxon>Chelicerata</taxon>
        <taxon>Merostomata</taxon>
        <taxon>Xiphosura</taxon>
        <taxon>Limulidae</taxon>
        <taxon>Limulus</taxon>
    </lineage>
</organism>
<dbReference type="SMART" id="SM00079">
    <property type="entry name" value="PBPe"/>
    <property type="match status" value="1"/>
</dbReference>
<dbReference type="RefSeq" id="XP_022258100.1">
    <property type="nucleotide sequence ID" value="XM_022402392.1"/>
</dbReference>
<evidence type="ECO:0000256" key="3">
    <source>
        <dbReference type="ARBA" id="ARBA00022448"/>
    </source>
</evidence>
<keyword evidence="11" id="KW-1071">Ligand-gated ion channel</keyword>
<evidence type="ECO:0000256" key="1">
    <source>
        <dbReference type="ARBA" id="ARBA00004651"/>
    </source>
</evidence>
<feature type="domain" description="Ionotropic glutamate receptor C-terminal" evidence="14">
    <location>
        <begin position="84"/>
        <end position="318"/>
    </location>
</feature>
<evidence type="ECO:0000256" key="5">
    <source>
        <dbReference type="ARBA" id="ARBA00022692"/>
    </source>
</evidence>
<protein>
    <submittedName>
        <fullName evidence="16">Ionotropic receptor 25a-like</fullName>
    </submittedName>
</protein>
<keyword evidence="4" id="KW-1003">Cell membrane</keyword>
<evidence type="ECO:0000256" key="6">
    <source>
        <dbReference type="ARBA" id="ARBA00022989"/>
    </source>
</evidence>
<evidence type="ECO:0000256" key="11">
    <source>
        <dbReference type="ARBA" id="ARBA00023286"/>
    </source>
</evidence>
<sequence>MILAALSMTAERTEVVDFVTPYFDQTGIAILGRKPEKQKSLFKFMEVLKPEVWWGVLGGIVATGLCLWILDRYSPYSNRNNKQSYSQPCREFNLKESFWFVLTSFTPQGGGEVPKSLSGRVLVAGYWLFVVLILATFTANLAALLTVERMQIYVRSLEEMAQRVDFNFTVIESSSSKQYFINMAEAEEELYHAWKNITLNSGRETGKFRVWDYPIKEQYKNILKIIERSQPVSKVQEGVKRVKENTNGQFALLTDSPKVRYLVNEDCDFTMIGEPFAEHPYGIAVTKGSTLLEELNEKVMQLQRQRFFEDRISKYWNSTKRRICDALDNSDSLTVYDLGGVFIVTLVGLVIALLALSLEVWHFSKKNKSRIQATTVTLSKKENIFTVLRKEAWATSPCVKD</sequence>
<keyword evidence="5 13" id="KW-0812">Transmembrane</keyword>
<dbReference type="SUPFAM" id="SSF53850">
    <property type="entry name" value="Periplasmic binding protein-like II"/>
    <property type="match status" value="1"/>
</dbReference>
<keyword evidence="7" id="KW-0406">Ion transport</keyword>
<reference evidence="16" key="1">
    <citation type="submission" date="2025-08" db="UniProtKB">
        <authorList>
            <consortium name="RefSeq"/>
        </authorList>
    </citation>
    <scope>IDENTIFICATION</scope>
    <source>
        <tissue evidence="16">Muscle</tissue>
    </source>
</reference>
<evidence type="ECO:0000313" key="16">
    <source>
        <dbReference type="RefSeq" id="XP_022258100.1"/>
    </source>
</evidence>
<feature type="transmembrane region" description="Helical" evidence="13">
    <location>
        <begin position="338"/>
        <end position="361"/>
    </location>
</feature>
<keyword evidence="6 13" id="KW-1133">Transmembrane helix</keyword>
<comment type="similarity">
    <text evidence="2">Belongs to the glutamate-gated ion channel (TC 1.A.10.1) family.</text>
</comment>
<dbReference type="Gene3D" id="1.10.287.70">
    <property type="match status" value="1"/>
</dbReference>
<proteinExistence type="inferred from homology"/>
<keyword evidence="8 13" id="KW-0472">Membrane</keyword>